<evidence type="ECO:0000313" key="8">
    <source>
        <dbReference type="Proteomes" id="UP000621799"/>
    </source>
</evidence>
<keyword evidence="5 6" id="KW-0269">Exonuclease</keyword>
<dbReference type="NCBIfam" id="TIGR01280">
    <property type="entry name" value="xseB"/>
    <property type="match status" value="1"/>
</dbReference>
<dbReference type="Proteomes" id="UP000621799">
    <property type="component" value="Unassembled WGS sequence"/>
</dbReference>
<reference evidence="7" key="1">
    <citation type="submission" date="2020-10" db="EMBL/GenBank/DDBJ databases">
        <authorList>
            <person name="Castelo-Branco R."/>
            <person name="Eusebio N."/>
            <person name="Adriana R."/>
            <person name="Vieira A."/>
            <person name="Brugerolle De Fraissinette N."/>
            <person name="Rezende De Castro R."/>
            <person name="Schneider M.P."/>
            <person name="Vasconcelos V."/>
            <person name="Leao P.N."/>
        </authorList>
    </citation>
    <scope>NUCLEOTIDE SEQUENCE</scope>
    <source>
        <strain evidence="7">LEGE 11467</strain>
    </source>
</reference>
<keyword evidence="2 6" id="KW-0963">Cytoplasm</keyword>
<evidence type="ECO:0000256" key="5">
    <source>
        <dbReference type="ARBA" id="ARBA00022839"/>
    </source>
</evidence>
<evidence type="ECO:0000256" key="2">
    <source>
        <dbReference type="ARBA" id="ARBA00022490"/>
    </source>
</evidence>
<keyword evidence="4 6" id="KW-0378">Hydrolase</keyword>
<dbReference type="GO" id="GO:0008855">
    <property type="term" value="F:exodeoxyribonuclease VII activity"/>
    <property type="evidence" value="ECO:0007669"/>
    <property type="project" value="UniProtKB-UniRule"/>
</dbReference>
<dbReference type="InterPro" id="IPR037004">
    <property type="entry name" value="Exonuc_VII_ssu_sf"/>
</dbReference>
<comment type="subcellular location">
    <subcellularLocation>
        <location evidence="6">Cytoplasm</location>
    </subcellularLocation>
</comment>
<accession>A0A928VZ89</accession>
<comment type="catalytic activity">
    <reaction evidence="6">
        <text>Exonucleolytic cleavage in either 5'- to 3'- or 3'- to 5'-direction to yield nucleoside 5'-phosphates.</text>
        <dbReference type="EC" id="3.1.11.6"/>
    </reaction>
</comment>
<proteinExistence type="inferred from homology"/>
<comment type="caution">
    <text evidence="7">The sequence shown here is derived from an EMBL/GenBank/DDBJ whole genome shotgun (WGS) entry which is preliminary data.</text>
</comment>
<evidence type="ECO:0000313" key="7">
    <source>
        <dbReference type="EMBL" id="MBE9041988.1"/>
    </source>
</evidence>
<keyword evidence="8" id="KW-1185">Reference proteome</keyword>
<dbReference type="EC" id="3.1.11.6" evidence="6"/>
<evidence type="ECO:0000256" key="1">
    <source>
        <dbReference type="ARBA" id="ARBA00009998"/>
    </source>
</evidence>
<dbReference type="Gene3D" id="1.10.287.1040">
    <property type="entry name" value="Exonuclease VII, small subunit"/>
    <property type="match status" value="1"/>
</dbReference>
<dbReference type="GO" id="GO:0005737">
    <property type="term" value="C:cytoplasm"/>
    <property type="evidence" value="ECO:0007669"/>
    <property type="project" value="UniProtKB-SubCell"/>
</dbReference>
<evidence type="ECO:0000256" key="3">
    <source>
        <dbReference type="ARBA" id="ARBA00022722"/>
    </source>
</evidence>
<evidence type="ECO:0000256" key="4">
    <source>
        <dbReference type="ARBA" id="ARBA00022801"/>
    </source>
</evidence>
<comment type="subunit">
    <text evidence="6">Heterooligomer composed of large and small subunits.</text>
</comment>
<gene>
    <name evidence="6 7" type="primary">xseB</name>
    <name evidence="7" type="ORF">IQ235_14490</name>
</gene>
<name>A0A928VZ89_9CYAN</name>
<dbReference type="Pfam" id="PF02609">
    <property type="entry name" value="Exonuc_VII_S"/>
    <property type="match status" value="1"/>
</dbReference>
<organism evidence="7 8">
    <name type="scientific">Zarconia navalis LEGE 11467</name>
    <dbReference type="NCBI Taxonomy" id="1828826"/>
    <lineage>
        <taxon>Bacteria</taxon>
        <taxon>Bacillati</taxon>
        <taxon>Cyanobacteriota</taxon>
        <taxon>Cyanophyceae</taxon>
        <taxon>Oscillatoriophycideae</taxon>
        <taxon>Oscillatoriales</taxon>
        <taxon>Oscillatoriales incertae sedis</taxon>
        <taxon>Zarconia</taxon>
        <taxon>Zarconia navalis</taxon>
    </lineage>
</organism>
<dbReference type="EMBL" id="JADEXN010000277">
    <property type="protein sequence ID" value="MBE9041988.1"/>
    <property type="molecule type" value="Genomic_DNA"/>
</dbReference>
<evidence type="ECO:0000256" key="6">
    <source>
        <dbReference type="HAMAP-Rule" id="MF_00337"/>
    </source>
</evidence>
<dbReference type="AlphaFoldDB" id="A0A928VZ89"/>
<protein>
    <recommendedName>
        <fullName evidence="6">Exodeoxyribonuclease 7 small subunit</fullName>
        <ecNumber evidence="6">3.1.11.6</ecNumber>
    </recommendedName>
    <alternativeName>
        <fullName evidence="6">Exodeoxyribonuclease VII small subunit</fullName>
        <shortName evidence="6">Exonuclease VII small subunit</shortName>
    </alternativeName>
</protein>
<dbReference type="RefSeq" id="WP_264322168.1">
    <property type="nucleotide sequence ID" value="NZ_JADEXN010000277.1"/>
</dbReference>
<comment type="function">
    <text evidence="6">Bidirectionally degrades single-stranded DNA into large acid-insoluble oligonucleotides, which are then degraded further into small acid-soluble oligonucleotides.</text>
</comment>
<sequence length="71" mass="8147">MAKAKAKQNWNYEETVVKVEEIIDRIESGELELAKVFEEFAVATEGLKQCETFLDEKQKQLNLSIEVLEGD</sequence>
<comment type="similarity">
    <text evidence="1 6">Belongs to the XseB family.</text>
</comment>
<dbReference type="GO" id="GO:0006308">
    <property type="term" value="P:DNA catabolic process"/>
    <property type="evidence" value="ECO:0007669"/>
    <property type="project" value="UniProtKB-UniRule"/>
</dbReference>
<dbReference type="GO" id="GO:0009318">
    <property type="term" value="C:exodeoxyribonuclease VII complex"/>
    <property type="evidence" value="ECO:0007669"/>
    <property type="project" value="UniProtKB-UniRule"/>
</dbReference>
<dbReference type="HAMAP" id="MF_00337">
    <property type="entry name" value="Exonuc_7_S"/>
    <property type="match status" value="1"/>
</dbReference>
<keyword evidence="3 6" id="KW-0540">Nuclease</keyword>
<dbReference type="InterPro" id="IPR003761">
    <property type="entry name" value="Exonuc_VII_S"/>
</dbReference>
<dbReference type="SUPFAM" id="SSF116842">
    <property type="entry name" value="XseB-like"/>
    <property type="match status" value="1"/>
</dbReference>